<dbReference type="AlphaFoldDB" id="A0A4S8LLV7"/>
<keyword evidence="3" id="KW-1185">Reference proteome</keyword>
<dbReference type="EMBL" id="ML179343">
    <property type="protein sequence ID" value="THU90197.1"/>
    <property type="molecule type" value="Genomic_DNA"/>
</dbReference>
<name>A0A4S8LLV7_DENBC</name>
<dbReference type="Proteomes" id="UP000297245">
    <property type="component" value="Unassembled WGS sequence"/>
</dbReference>
<evidence type="ECO:0000313" key="3">
    <source>
        <dbReference type="Proteomes" id="UP000297245"/>
    </source>
</evidence>
<gene>
    <name evidence="2" type="ORF">K435DRAFT_864539</name>
</gene>
<protein>
    <submittedName>
        <fullName evidence="2">Uncharacterized protein</fullName>
    </submittedName>
</protein>
<proteinExistence type="predicted"/>
<feature type="compositionally biased region" description="Low complexity" evidence="1">
    <location>
        <begin position="141"/>
        <end position="152"/>
    </location>
</feature>
<evidence type="ECO:0000313" key="2">
    <source>
        <dbReference type="EMBL" id="THU90197.1"/>
    </source>
</evidence>
<evidence type="ECO:0000256" key="1">
    <source>
        <dbReference type="SAM" id="MobiDB-lite"/>
    </source>
</evidence>
<accession>A0A4S8LLV7</accession>
<reference evidence="2 3" key="1">
    <citation type="journal article" date="2019" name="Nat. Ecol. Evol.">
        <title>Megaphylogeny resolves global patterns of mushroom evolution.</title>
        <authorList>
            <person name="Varga T."/>
            <person name="Krizsan K."/>
            <person name="Foldi C."/>
            <person name="Dima B."/>
            <person name="Sanchez-Garcia M."/>
            <person name="Sanchez-Ramirez S."/>
            <person name="Szollosi G.J."/>
            <person name="Szarkandi J.G."/>
            <person name="Papp V."/>
            <person name="Albert L."/>
            <person name="Andreopoulos W."/>
            <person name="Angelini C."/>
            <person name="Antonin V."/>
            <person name="Barry K.W."/>
            <person name="Bougher N.L."/>
            <person name="Buchanan P."/>
            <person name="Buyck B."/>
            <person name="Bense V."/>
            <person name="Catcheside P."/>
            <person name="Chovatia M."/>
            <person name="Cooper J."/>
            <person name="Damon W."/>
            <person name="Desjardin D."/>
            <person name="Finy P."/>
            <person name="Geml J."/>
            <person name="Haridas S."/>
            <person name="Hughes K."/>
            <person name="Justo A."/>
            <person name="Karasinski D."/>
            <person name="Kautmanova I."/>
            <person name="Kiss B."/>
            <person name="Kocsube S."/>
            <person name="Kotiranta H."/>
            <person name="LaButti K.M."/>
            <person name="Lechner B.E."/>
            <person name="Liimatainen K."/>
            <person name="Lipzen A."/>
            <person name="Lukacs Z."/>
            <person name="Mihaltcheva S."/>
            <person name="Morgado L.N."/>
            <person name="Niskanen T."/>
            <person name="Noordeloos M.E."/>
            <person name="Ohm R.A."/>
            <person name="Ortiz-Santana B."/>
            <person name="Ovrebo C."/>
            <person name="Racz N."/>
            <person name="Riley R."/>
            <person name="Savchenko A."/>
            <person name="Shiryaev A."/>
            <person name="Soop K."/>
            <person name="Spirin V."/>
            <person name="Szebenyi C."/>
            <person name="Tomsovsky M."/>
            <person name="Tulloss R.E."/>
            <person name="Uehling J."/>
            <person name="Grigoriev I.V."/>
            <person name="Vagvolgyi C."/>
            <person name="Papp T."/>
            <person name="Martin F.M."/>
            <person name="Miettinen O."/>
            <person name="Hibbett D.S."/>
            <person name="Nagy L.G."/>
        </authorList>
    </citation>
    <scope>NUCLEOTIDE SEQUENCE [LARGE SCALE GENOMIC DNA]</scope>
    <source>
        <strain evidence="2 3">CBS 962.96</strain>
    </source>
</reference>
<organism evidence="2 3">
    <name type="scientific">Dendrothele bispora (strain CBS 962.96)</name>
    <dbReference type="NCBI Taxonomy" id="1314807"/>
    <lineage>
        <taxon>Eukaryota</taxon>
        <taxon>Fungi</taxon>
        <taxon>Dikarya</taxon>
        <taxon>Basidiomycota</taxon>
        <taxon>Agaricomycotina</taxon>
        <taxon>Agaricomycetes</taxon>
        <taxon>Agaricomycetidae</taxon>
        <taxon>Agaricales</taxon>
        <taxon>Agaricales incertae sedis</taxon>
        <taxon>Dendrothele</taxon>
    </lineage>
</organism>
<sequence length="310" mass="34294">MSEQRPTDGRRLEDLVLPAFIPHLPFFPSIEIKTVTVQCTASLLAHSVYTVADISLTPQNIVLLCLLIGHLAPRHRLTAIFLDSLLFTLIVKLMSVDGVAAPASGAPIAQSTSISVPAVQHPLPSQTLSDLSQINQPSPAPSFQSPAHSPHSNSAEIAPEVLPVPGNVSELTRKLQSLVDQVRTREFVREFYSPEEGRDYVDQVSRIVLERVKEMRERSRSPIPNQNAAIEEPAWASLHSLLHDANTANWHSSDALHQLLLFLHSVRRYGLIKPELEAIVVKSISSGLRFREALHCTRTSIKTKLKMTAF</sequence>
<feature type="region of interest" description="Disordered" evidence="1">
    <location>
        <begin position="127"/>
        <end position="154"/>
    </location>
</feature>